<accession>I9UXQ3</accession>
<evidence type="ECO:0000256" key="1">
    <source>
        <dbReference type="ARBA" id="ARBA00010923"/>
    </source>
</evidence>
<evidence type="ECO:0000259" key="4">
    <source>
        <dbReference type="Pfam" id="PF01420"/>
    </source>
</evidence>
<dbReference type="PATRIC" id="fig|997892.3.peg.612"/>
<organism evidence="5 6">
    <name type="scientific">Bacteroides xylanisolvens CL03T12C04</name>
    <dbReference type="NCBI Taxonomy" id="997892"/>
    <lineage>
        <taxon>Bacteria</taxon>
        <taxon>Pseudomonadati</taxon>
        <taxon>Bacteroidota</taxon>
        <taxon>Bacteroidia</taxon>
        <taxon>Bacteroidales</taxon>
        <taxon>Bacteroidaceae</taxon>
        <taxon>Bacteroides</taxon>
    </lineage>
</organism>
<dbReference type="GO" id="GO:0009307">
    <property type="term" value="P:DNA restriction-modification system"/>
    <property type="evidence" value="ECO:0007669"/>
    <property type="project" value="UniProtKB-KW"/>
</dbReference>
<evidence type="ECO:0000313" key="6">
    <source>
        <dbReference type="Proteomes" id="UP000003566"/>
    </source>
</evidence>
<dbReference type="RefSeq" id="WP_008021172.1">
    <property type="nucleotide sequence ID" value="NZ_JAGHEF010000001.1"/>
</dbReference>
<dbReference type="EMBL" id="AGXE01000005">
    <property type="protein sequence ID" value="EIY87626.1"/>
    <property type="molecule type" value="Genomic_DNA"/>
</dbReference>
<comment type="similarity">
    <text evidence="1">Belongs to the type-I restriction system S methylase family.</text>
</comment>
<dbReference type="GO" id="GO:0003677">
    <property type="term" value="F:DNA binding"/>
    <property type="evidence" value="ECO:0007669"/>
    <property type="project" value="UniProtKB-KW"/>
</dbReference>
<keyword evidence="3" id="KW-0238">DNA-binding</keyword>
<dbReference type="Proteomes" id="UP000003566">
    <property type="component" value="Unassembled WGS sequence"/>
</dbReference>
<dbReference type="InterPro" id="IPR044946">
    <property type="entry name" value="Restrct_endonuc_typeI_TRD_sf"/>
</dbReference>
<reference evidence="5 6" key="1">
    <citation type="submission" date="2012-02" db="EMBL/GenBank/DDBJ databases">
        <title>The Genome Sequence of Bacteroides xylanisolvens CL03T12C04.</title>
        <authorList>
            <consortium name="The Broad Institute Genome Sequencing Platform"/>
            <person name="Earl A."/>
            <person name="Ward D."/>
            <person name="Feldgarden M."/>
            <person name="Gevers D."/>
            <person name="Zitomersky N.L."/>
            <person name="Coyne M.J."/>
            <person name="Comstock L.E."/>
            <person name="Young S.K."/>
            <person name="Zeng Q."/>
            <person name="Gargeya S."/>
            <person name="Fitzgerald M."/>
            <person name="Haas B."/>
            <person name="Abouelleil A."/>
            <person name="Alvarado L."/>
            <person name="Arachchi H.M."/>
            <person name="Berlin A."/>
            <person name="Chapman S.B."/>
            <person name="Gearin G."/>
            <person name="Goldberg J."/>
            <person name="Griggs A."/>
            <person name="Gujja S."/>
            <person name="Hansen M."/>
            <person name="Heiman D."/>
            <person name="Howarth C."/>
            <person name="Larimer J."/>
            <person name="Lui A."/>
            <person name="MacDonald P.J.P."/>
            <person name="McCowen C."/>
            <person name="Montmayeur A."/>
            <person name="Murphy C."/>
            <person name="Neiman D."/>
            <person name="Pearson M."/>
            <person name="Priest M."/>
            <person name="Roberts A."/>
            <person name="Saif S."/>
            <person name="Shea T."/>
            <person name="Sisk P."/>
            <person name="Stolte C."/>
            <person name="Sykes S."/>
            <person name="Wortman J."/>
            <person name="Nusbaum C."/>
            <person name="Birren B."/>
        </authorList>
    </citation>
    <scope>NUCLEOTIDE SEQUENCE [LARGE SCALE GENOMIC DNA]</scope>
    <source>
        <strain evidence="5 6">CL03T12C04</strain>
    </source>
</reference>
<gene>
    <name evidence="5" type="ORF">HMPREF1074_00602</name>
</gene>
<sequence>MKEWKKYKIGDVFAYLKSGKGIHANEISSKGEYPVYGGNGVRGYTTRNNFEGNCAIIGRQGAFCGNVRYFKRKAYMTEHAIIAVANENNSTRFLSYLLGIIMNLGRFSGQSAQPGLSVTELAKQSITVPSLSVQKRLLTFFPLLKTKSS</sequence>
<feature type="domain" description="Type I restriction modification DNA specificity" evidence="4">
    <location>
        <begin position="1"/>
        <end position="140"/>
    </location>
</feature>
<keyword evidence="2" id="KW-0680">Restriction system</keyword>
<dbReference type="SUPFAM" id="SSF116734">
    <property type="entry name" value="DNA methylase specificity domain"/>
    <property type="match status" value="1"/>
</dbReference>
<dbReference type="CDD" id="cd17266">
    <property type="entry name" value="RMtype1_S_Sau1132ORF3780P-TRD2-CR2_like"/>
    <property type="match status" value="1"/>
</dbReference>
<dbReference type="InterPro" id="IPR000055">
    <property type="entry name" value="Restrct_endonuc_typeI_TRD"/>
</dbReference>
<evidence type="ECO:0000313" key="5">
    <source>
        <dbReference type="EMBL" id="EIY87626.1"/>
    </source>
</evidence>
<name>I9UXQ3_9BACE</name>
<dbReference type="AlphaFoldDB" id="I9UXQ3"/>
<dbReference type="Pfam" id="PF01420">
    <property type="entry name" value="Methylase_S"/>
    <property type="match status" value="1"/>
</dbReference>
<comment type="caution">
    <text evidence="5">The sequence shown here is derived from an EMBL/GenBank/DDBJ whole genome shotgun (WGS) entry which is preliminary data.</text>
</comment>
<dbReference type="Gene3D" id="3.90.220.20">
    <property type="entry name" value="DNA methylase specificity domains"/>
    <property type="match status" value="1"/>
</dbReference>
<protein>
    <recommendedName>
        <fullName evidence="4">Type I restriction modification DNA specificity domain-containing protein</fullName>
    </recommendedName>
</protein>
<dbReference type="HOGENOM" id="CLU_021095_7_3_10"/>
<evidence type="ECO:0000256" key="2">
    <source>
        <dbReference type="ARBA" id="ARBA00022747"/>
    </source>
</evidence>
<proteinExistence type="inferred from homology"/>
<evidence type="ECO:0000256" key="3">
    <source>
        <dbReference type="ARBA" id="ARBA00023125"/>
    </source>
</evidence>